<dbReference type="EMBL" id="KZ988418">
    <property type="protein sequence ID" value="RKP12239.1"/>
    <property type="molecule type" value="Genomic_DNA"/>
</dbReference>
<sequence>MSNYKEPKLPHTKYCILEIPIPRVLLITMNRPKQLNALHLEAHHELDRVWSFFEGEPELWCALLTGAGDKAFCAGADLKSMVDPATSASGQHAGNIHAYPDSGFGGLSRSRHAKPIIAVVHGVSFGGGVEIILAADLVVATSNATFSLPEVSRGVVAANGGLARLARSVGYQRAMELSLTGKRLTAQDAQAWGLVNALCPGGKEEAMNTALDYAKQIISASPDAVSITKTAIQEAFELGEEAATNRLIHSPDMNQLSEGANFKEGVRAFAERRSPRWTSRL</sequence>
<dbReference type="Proteomes" id="UP000267251">
    <property type="component" value="Unassembled WGS sequence"/>
</dbReference>
<dbReference type="PANTHER" id="PTHR11941:SF158">
    <property type="entry name" value="ENOYL-COA HYDRATASE (AFU_ORTHOLOGUE AFUA_2G10650)"/>
    <property type="match status" value="1"/>
</dbReference>
<dbReference type="PANTHER" id="PTHR11941">
    <property type="entry name" value="ENOYL-COA HYDRATASE-RELATED"/>
    <property type="match status" value="1"/>
</dbReference>
<evidence type="ECO:0000313" key="4">
    <source>
        <dbReference type="Proteomes" id="UP000267251"/>
    </source>
</evidence>
<dbReference type="PROSITE" id="PS00166">
    <property type="entry name" value="ENOYL_COA_HYDRATASE"/>
    <property type="match status" value="1"/>
</dbReference>
<dbReference type="InterPro" id="IPR018376">
    <property type="entry name" value="Enoyl-CoA_hyd/isom_CS"/>
</dbReference>
<dbReference type="SUPFAM" id="SSF52096">
    <property type="entry name" value="ClpP/crotonase"/>
    <property type="match status" value="1"/>
</dbReference>
<keyword evidence="4" id="KW-1185">Reference proteome</keyword>
<evidence type="ECO:0000256" key="2">
    <source>
        <dbReference type="RuleBase" id="RU003707"/>
    </source>
</evidence>
<dbReference type="GO" id="GO:0006635">
    <property type="term" value="P:fatty acid beta-oxidation"/>
    <property type="evidence" value="ECO:0007669"/>
    <property type="project" value="TreeGrafter"/>
</dbReference>
<evidence type="ECO:0000256" key="1">
    <source>
        <dbReference type="ARBA" id="ARBA00005254"/>
    </source>
</evidence>
<organism evidence="3 4">
    <name type="scientific">Piptocephalis cylindrospora</name>
    <dbReference type="NCBI Taxonomy" id="1907219"/>
    <lineage>
        <taxon>Eukaryota</taxon>
        <taxon>Fungi</taxon>
        <taxon>Fungi incertae sedis</taxon>
        <taxon>Zoopagomycota</taxon>
        <taxon>Zoopagomycotina</taxon>
        <taxon>Zoopagomycetes</taxon>
        <taxon>Zoopagales</taxon>
        <taxon>Piptocephalidaceae</taxon>
        <taxon>Piptocephalis</taxon>
    </lineage>
</organism>
<dbReference type="Pfam" id="PF00378">
    <property type="entry name" value="ECH_1"/>
    <property type="match status" value="1"/>
</dbReference>
<protein>
    <submittedName>
        <fullName evidence="3">Enoyl-CoA hydratase/carnithine racemase</fullName>
    </submittedName>
</protein>
<accession>A0A4V1IXU1</accession>
<dbReference type="OrthoDB" id="2139957at2759"/>
<dbReference type="InterPro" id="IPR001753">
    <property type="entry name" value="Enoyl-CoA_hydra/iso"/>
</dbReference>
<comment type="similarity">
    <text evidence="1 2">Belongs to the enoyl-CoA hydratase/isomerase family.</text>
</comment>
<dbReference type="Gene3D" id="3.90.226.10">
    <property type="entry name" value="2-enoyl-CoA Hydratase, Chain A, domain 1"/>
    <property type="match status" value="1"/>
</dbReference>
<evidence type="ECO:0000313" key="3">
    <source>
        <dbReference type="EMBL" id="RKP12239.1"/>
    </source>
</evidence>
<name>A0A4V1IXU1_9FUNG</name>
<dbReference type="GO" id="GO:0005739">
    <property type="term" value="C:mitochondrion"/>
    <property type="evidence" value="ECO:0007669"/>
    <property type="project" value="TreeGrafter"/>
</dbReference>
<reference evidence="4" key="1">
    <citation type="journal article" date="2018" name="Nat. Microbiol.">
        <title>Leveraging single-cell genomics to expand the fungal tree of life.</title>
        <authorList>
            <person name="Ahrendt S.R."/>
            <person name="Quandt C.A."/>
            <person name="Ciobanu D."/>
            <person name="Clum A."/>
            <person name="Salamov A."/>
            <person name="Andreopoulos B."/>
            <person name="Cheng J.F."/>
            <person name="Woyke T."/>
            <person name="Pelin A."/>
            <person name="Henrissat B."/>
            <person name="Reynolds N.K."/>
            <person name="Benny G.L."/>
            <person name="Smith M.E."/>
            <person name="James T.Y."/>
            <person name="Grigoriev I.V."/>
        </authorList>
    </citation>
    <scope>NUCLEOTIDE SEQUENCE [LARGE SCALE GENOMIC DNA]</scope>
</reference>
<dbReference type="GO" id="GO:0003824">
    <property type="term" value="F:catalytic activity"/>
    <property type="evidence" value="ECO:0007669"/>
    <property type="project" value="InterPro"/>
</dbReference>
<dbReference type="AlphaFoldDB" id="A0A4V1IXU1"/>
<gene>
    <name evidence="3" type="ORF">BJ684DRAFT_23099</name>
</gene>
<dbReference type="CDD" id="cd06558">
    <property type="entry name" value="crotonase-like"/>
    <property type="match status" value="1"/>
</dbReference>
<proteinExistence type="inferred from homology"/>
<dbReference type="InterPro" id="IPR029045">
    <property type="entry name" value="ClpP/crotonase-like_dom_sf"/>
</dbReference>